<feature type="transmembrane region" description="Helical" evidence="1">
    <location>
        <begin position="128"/>
        <end position="155"/>
    </location>
</feature>
<proteinExistence type="predicted"/>
<sequence length="188" mass="19478">MQRLARVLTEVFSPTVVVSAFLLTTGAVSDGWRGLWFGLLAAFFTAVGPFAGVVLATRLGKVSDHHVGNRRQRLPILLGAMVSGFCGLVLLLLLGAPRVSIVGLLSVIFGMVIVGAVNAFWKLSVHVSVVTFAAVASVLTLGSGFLPALLIPAAVGWSRVKLSDHSTAQVLVGIPAGCIVAAAYAGFL</sequence>
<keyword evidence="1" id="KW-1133">Transmembrane helix</keyword>
<protein>
    <submittedName>
        <fullName evidence="2">Phosphatidic acid phosphatase</fullName>
    </submittedName>
</protein>
<keyword evidence="1" id="KW-0472">Membrane</keyword>
<reference evidence="2 3" key="1">
    <citation type="submission" date="2020-11" db="EMBL/GenBank/DDBJ databases">
        <title>Arthrobacter antarcticus sp. nov., isolated from Antarctic Soil.</title>
        <authorList>
            <person name="Li J."/>
        </authorList>
    </citation>
    <scope>NUCLEOTIDE SEQUENCE [LARGE SCALE GENOMIC DNA]</scope>
    <source>
        <strain evidence="2 3">Z1-20</strain>
    </source>
</reference>
<dbReference type="RefSeq" id="WP_196397644.1">
    <property type="nucleotide sequence ID" value="NZ_JADNYM010000020.1"/>
</dbReference>
<organism evidence="2 3">
    <name type="scientific">Arthrobacter terrae</name>
    <dbReference type="NCBI Taxonomy" id="2935737"/>
    <lineage>
        <taxon>Bacteria</taxon>
        <taxon>Bacillati</taxon>
        <taxon>Actinomycetota</taxon>
        <taxon>Actinomycetes</taxon>
        <taxon>Micrococcales</taxon>
        <taxon>Micrococcaceae</taxon>
        <taxon>Arthrobacter</taxon>
    </lineage>
</organism>
<keyword evidence="1" id="KW-0812">Transmembrane</keyword>
<feature type="transmembrane region" description="Helical" evidence="1">
    <location>
        <begin position="167"/>
        <end position="187"/>
    </location>
</feature>
<dbReference type="EMBL" id="JADNYM010000020">
    <property type="protein sequence ID" value="MBG0740709.1"/>
    <property type="molecule type" value="Genomic_DNA"/>
</dbReference>
<gene>
    <name evidence="2" type="ORF">IV500_15125</name>
</gene>
<evidence type="ECO:0000256" key="1">
    <source>
        <dbReference type="SAM" id="Phobius"/>
    </source>
</evidence>
<name>A0A931CTM8_9MICC</name>
<feature type="transmembrane region" description="Helical" evidence="1">
    <location>
        <begin position="76"/>
        <end position="95"/>
    </location>
</feature>
<evidence type="ECO:0000313" key="3">
    <source>
        <dbReference type="Proteomes" id="UP000655366"/>
    </source>
</evidence>
<comment type="caution">
    <text evidence="2">The sequence shown here is derived from an EMBL/GenBank/DDBJ whole genome shotgun (WGS) entry which is preliminary data.</text>
</comment>
<dbReference type="Proteomes" id="UP000655366">
    <property type="component" value="Unassembled WGS sequence"/>
</dbReference>
<feature type="transmembrane region" description="Helical" evidence="1">
    <location>
        <begin position="7"/>
        <end position="28"/>
    </location>
</feature>
<dbReference type="AlphaFoldDB" id="A0A931CTM8"/>
<feature type="transmembrane region" description="Helical" evidence="1">
    <location>
        <begin position="101"/>
        <end position="121"/>
    </location>
</feature>
<feature type="transmembrane region" description="Helical" evidence="1">
    <location>
        <begin position="34"/>
        <end position="56"/>
    </location>
</feature>
<accession>A0A931CTM8</accession>
<keyword evidence="3" id="KW-1185">Reference proteome</keyword>
<evidence type="ECO:0000313" key="2">
    <source>
        <dbReference type="EMBL" id="MBG0740709.1"/>
    </source>
</evidence>